<dbReference type="InterPro" id="IPR008880">
    <property type="entry name" value="Trigger_fac_C"/>
</dbReference>
<dbReference type="GO" id="GO:0006457">
    <property type="term" value="P:protein folding"/>
    <property type="evidence" value="ECO:0007669"/>
    <property type="project" value="InterPro"/>
</dbReference>
<evidence type="ECO:0000313" key="8">
    <source>
        <dbReference type="EMBL" id="CUQ75364.1"/>
    </source>
</evidence>
<sequence length="350" mass="39169">MRKSFLRKASIVLLSATMLMATACNKEIEVKYDYNVNDYVQLGKYEDIAVTVDKTSIENQLVDDKIAEDIENNTTYSEVSRGAVDGDQILVTYVATSSGSQSTGLSNTDGVTMILGKDKLGLDIEELDEALYGMKAGETKVMVIDLPETYSNTVYAGTKVVFELTVQTVSQPNVPMLTNAYVKETFGYDTIEEYRASVKDSLASTIDSKVDDEIQKQVLSTLQDTCKVSGYPDTLLSTLRDRYDQSVGFYADFTNQSKEEYCQQLYGMSYDDFIKKSAAQQLIMEAIVKDQKFSMREYDYKGDLDEFAGDNGYSDENAFVEKFGKDSVVKAMLVQKAQDYVIEHANIAYK</sequence>
<proteinExistence type="predicted"/>
<dbReference type="InterPro" id="IPR046357">
    <property type="entry name" value="PPIase_dom_sf"/>
</dbReference>
<evidence type="ECO:0000259" key="7">
    <source>
        <dbReference type="Pfam" id="PF05698"/>
    </source>
</evidence>
<protein>
    <recommendedName>
        <fullName evidence="2">peptidylprolyl isomerase</fullName>
        <ecNumber evidence="2">5.2.1.8</ecNumber>
    </recommendedName>
</protein>
<feature type="chain" id="PRO_5008038209" description="peptidylprolyl isomerase" evidence="5">
    <location>
        <begin position="24"/>
        <end position="350"/>
    </location>
</feature>
<name>A0A174YJQ9_9FIRM</name>
<keyword evidence="3" id="KW-0697">Rotamase</keyword>
<dbReference type="InterPro" id="IPR037041">
    <property type="entry name" value="Trigger_fac_C_sf"/>
</dbReference>
<evidence type="ECO:0000259" key="6">
    <source>
        <dbReference type="Pfam" id="PF00254"/>
    </source>
</evidence>
<dbReference type="Gene3D" id="1.10.3120.10">
    <property type="entry name" value="Trigger factor, C-terminal domain"/>
    <property type="match status" value="1"/>
</dbReference>
<dbReference type="EMBL" id="CZBU01000001">
    <property type="protein sequence ID" value="CUQ75364.1"/>
    <property type="molecule type" value="Genomic_DNA"/>
</dbReference>
<dbReference type="Pfam" id="PF05698">
    <property type="entry name" value="Trigger_C"/>
    <property type="match status" value="1"/>
</dbReference>
<evidence type="ECO:0000256" key="4">
    <source>
        <dbReference type="ARBA" id="ARBA00023235"/>
    </source>
</evidence>
<dbReference type="PROSITE" id="PS51257">
    <property type="entry name" value="PROKAR_LIPOPROTEIN"/>
    <property type="match status" value="1"/>
</dbReference>
<dbReference type="InterPro" id="IPR027304">
    <property type="entry name" value="Trigger_fact/SurA_dom_sf"/>
</dbReference>
<dbReference type="Pfam" id="PF00254">
    <property type="entry name" value="FKBP_C"/>
    <property type="match status" value="1"/>
</dbReference>
<evidence type="ECO:0000313" key="9">
    <source>
        <dbReference type="Proteomes" id="UP000095621"/>
    </source>
</evidence>
<reference evidence="8 9" key="1">
    <citation type="submission" date="2015-09" db="EMBL/GenBank/DDBJ databases">
        <authorList>
            <consortium name="Pathogen Informatics"/>
        </authorList>
    </citation>
    <scope>NUCLEOTIDE SEQUENCE [LARGE SCALE GENOMIC DNA]</scope>
    <source>
        <strain evidence="8 9">2789STDY5834875</strain>
    </source>
</reference>
<evidence type="ECO:0000256" key="1">
    <source>
        <dbReference type="ARBA" id="ARBA00000971"/>
    </source>
</evidence>
<feature type="domain" description="Trigger factor C-terminal" evidence="7">
    <location>
        <begin position="190"/>
        <end position="341"/>
    </location>
</feature>
<dbReference type="RefSeq" id="WP_022097932.1">
    <property type="nucleotide sequence ID" value="NZ_CZBU01000001.1"/>
</dbReference>
<feature type="domain" description="PPIase FKBP-type" evidence="6">
    <location>
        <begin position="83"/>
        <end position="164"/>
    </location>
</feature>
<dbReference type="EC" id="5.2.1.8" evidence="2"/>
<gene>
    <name evidence="8" type="primary">tig_1</name>
    <name evidence="8" type="ORF">ERS852490_00469</name>
</gene>
<dbReference type="AlphaFoldDB" id="A0A174YJQ9"/>
<dbReference type="SUPFAM" id="SSF54534">
    <property type="entry name" value="FKBP-like"/>
    <property type="match status" value="1"/>
</dbReference>
<comment type="catalytic activity">
    <reaction evidence="1">
        <text>[protein]-peptidylproline (omega=180) = [protein]-peptidylproline (omega=0)</text>
        <dbReference type="Rhea" id="RHEA:16237"/>
        <dbReference type="Rhea" id="RHEA-COMP:10747"/>
        <dbReference type="Rhea" id="RHEA-COMP:10748"/>
        <dbReference type="ChEBI" id="CHEBI:83833"/>
        <dbReference type="ChEBI" id="CHEBI:83834"/>
        <dbReference type="EC" id="5.2.1.8"/>
    </reaction>
</comment>
<evidence type="ECO:0000256" key="5">
    <source>
        <dbReference type="SAM" id="SignalP"/>
    </source>
</evidence>
<keyword evidence="4 8" id="KW-0413">Isomerase</keyword>
<accession>A0A174YJQ9</accession>
<dbReference type="Gene3D" id="3.10.50.40">
    <property type="match status" value="1"/>
</dbReference>
<dbReference type="InterPro" id="IPR001179">
    <property type="entry name" value="PPIase_FKBP_dom"/>
</dbReference>
<keyword evidence="5" id="KW-0732">Signal</keyword>
<dbReference type="GO" id="GO:0015031">
    <property type="term" value="P:protein transport"/>
    <property type="evidence" value="ECO:0007669"/>
    <property type="project" value="InterPro"/>
</dbReference>
<feature type="signal peptide" evidence="5">
    <location>
        <begin position="1"/>
        <end position="23"/>
    </location>
</feature>
<dbReference type="Proteomes" id="UP000095621">
    <property type="component" value="Unassembled WGS sequence"/>
</dbReference>
<evidence type="ECO:0000256" key="3">
    <source>
        <dbReference type="ARBA" id="ARBA00023110"/>
    </source>
</evidence>
<dbReference type="GO" id="GO:0003755">
    <property type="term" value="F:peptidyl-prolyl cis-trans isomerase activity"/>
    <property type="evidence" value="ECO:0007669"/>
    <property type="project" value="UniProtKB-KW"/>
</dbReference>
<evidence type="ECO:0000256" key="2">
    <source>
        <dbReference type="ARBA" id="ARBA00013194"/>
    </source>
</evidence>
<dbReference type="SUPFAM" id="SSF109998">
    <property type="entry name" value="Triger factor/SurA peptide-binding domain-like"/>
    <property type="match status" value="1"/>
</dbReference>
<organism evidence="8 9">
    <name type="scientific">Lachnospira eligens</name>
    <dbReference type="NCBI Taxonomy" id="39485"/>
    <lineage>
        <taxon>Bacteria</taxon>
        <taxon>Bacillati</taxon>
        <taxon>Bacillota</taxon>
        <taxon>Clostridia</taxon>
        <taxon>Lachnospirales</taxon>
        <taxon>Lachnospiraceae</taxon>
        <taxon>Lachnospira</taxon>
    </lineage>
</organism>